<feature type="transmembrane region" description="Helical" evidence="1">
    <location>
        <begin position="86"/>
        <end position="107"/>
    </location>
</feature>
<evidence type="ECO:0000313" key="2">
    <source>
        <dbReference type="EMBL" id="QFG73626.1"/>
    </source>
</evidence>
<dbReference type="SUPFAM" id="SSF81330">
    <property type="entry name" value="Gated mechanosensitive channel"/>
    <property type="match status" value="1"/>
</dbReference>
<evidence type="ECO:0000256" key="1">
    <source>
        <dbReference type="SAM" id="Phobius"/>
    </source>
</evidence>
<dbReference type="Gene3D" id="1.10.1200.120">
    <property type="entry name" value="Large-conductance mechanosensitive channel, MscL, domain 1"/>
    <property type="match status" value="1"/>
</dbReference>
<accession>A0A5J6VHE5</accession>
<protein>
    <submittedName>
        <fullName evidence="2">Uncharacterized protein</fullName>
    </submittedName>
</protein>
<keyword evidence="1" id="KW-0812">Transmembrane</keyword>
<dbReference type="EMBL" id="MN448266">
    <property type="protein sequence ID" value="QFG73626.1"/>
    <property type="molecule type" value="Genomic_DNA"/>
</dbReference>
<sequence>MVNSIYMDQVIDDGHWDQFIGFLNNNNVATIIIASIIAERISELSRALIEYIVMPIINIDINGDNKKDIGAVEGLYISLFGIKLEIGKFIIVLLKFAIITYITFLLARQIMK</sequence>
<name>A0A5J6VHE5_9VIRU</name>
<reference evidence="2" key="1">
    <citation type="journal article" date="2019" name="Philos. Trans. R. Soc. Lond., B, Biol. Sci.">
        <title>Targeted metagenomic recovery of four divergent viruses reveals shared and distinctive characteristics of giant viruses of marine eukaryotes.</title>
        <authorList>
            <person name="Needham D.M."/>
            <person name="Poirier C."/>
            <person name="Hehenberger E."/>
            <person name="Jimenez V."/>
            <person name="Swalwell J.E."/>
            <person name="Santoro A.E."/>
            <person name="Worden A.Z."/>
        </authorList>
    </citation>
    <scope>NUCLEOTIDE SEQUENCE</scope>
    <source>
        <strain evidence="2">OPacV-662</strain>
    </source>
</reference>
<keyword evidence="1" id="KW-0472">Membrane</keyword>
<dbReference type="InterPro" id="IPR036019">
    <property type="entry name" value="MscL_channel"/>
</dbReference>
<organism evidence="2">
    <name type="scientific">Megaviridae environmental sample</name>
    <dbReference type="NCBI Taxonomy" id="1737588"/>
    <lineage>
        <taxon>Viruses</taxon>
        <taxon>Varidnaviria</taxon>
        <taxon>Bamfordvirae</taxon>
        <taxon>Nucleocytoviricota</taxon>
        <taxon>Megaviricetes</taxon>
        <taxon>Imitervirales</taxon>
        <taxon>Mimiviridae</taxon>
        <taxon>environmental samples</taxon>
    </lineage>
</organism>
<proteinExistence type="predicted"/>
<keyword evidence="1" id="KW-1133">Transmembrane helix</keyword>